<name>A0A6M3IGD9_9ZZZZ</name>
<protein>
    <submittedName>
        <fullName evidence="1">Putative nucleotidyltransferase</fullName>
    </submittedName>
</protein>
<gene>
    <name evidence="1" type="ORF">MM415B01892_0006</name>
</gene>
<dbReference type="PANTHER" id="PTHR34817:SF1">
    <property type="entry name" value="NUCLEOTIDYLTRANSFERASE"/>
    <property type="match status" value="1"/>
</dbReference>
<sequence>MKTILKVLVGSRAHGLNDENSDYDYRAVYVSPTSEILSLGHKYKGTDWYEGKEDNTSYEIGHFLCLATKCNPSILEVLRAETITEMDSYGESLRGLFPHIWNPQDAFNAFTGYSHNQRKKMLDKKDNRQNKYAVAYVRTLINLISLLKTGTFSLMVPEMYYKNIKDIRNGKWSFGHILDWAEEFKKNAEKRLENCTHKPNPEKVNDFLLKVRKENW</sequence>
<dbReference type="GO" id="GO:0016740">
    <property type="term" value="F:transferase activity"/>
    <property type="evidence" value="ECO:0007669"/>
    <property type="project" value="UniProtKB-KW"/>
</dbReference>
<dbReference type="Pfam" id="PF10127">
    <property type="entry name" value="RlaP"/>
    <property type="match status" value="1"/>
</dbReference>
<dbReference type="PANTHER" id="PTHR34817">
    <property type="entry name" value="NUCLEOTIDYLTRANSFERASE"/>
    <property type="match status" value="1"/>
</dbReference>
<dbReference type="AlphaFoldDB" id="A0A6M3IGD9"/>
<dbReference type="EMBL" id="MT141208">
    <property type="protein sequence ID" value="QJA56248.1"/>
    <property type="molecule type" value="Genomic_DNA"/>
</dbReference>
<evidence type="ECO:0000313" key="1">
    <source>
        <dbReference type="EMBL" id="QJA56248.1"/>
    </source>
</evidence>
<reference evidence="1" key="1">
    <citation type="submission" date="2020-03" db="EMBL/GenBank/DDBJ databases">
        <title>The deep terrestrial virosphere.</title>
        <authorList>
            <person name="Holmfeldt K."/>
            <person name="Nilsson E."/>
            <person name="Simone D."/>
            <person name="Lopez-Fernandez M."/>
            <person name="Wu X."/>
            <person name="de Brujin I."/>
            <person name="Lundin D."/>
            <person name="Andersson A."/>
            <person name="Bertilsson S."/>
            <person name="Dopson M."/>
        </authorList>
    </citation>
    <scope>NUCLEOTIDE SEQUENCE</scope>
    <source>
        <strain evidence="1">MM415B01892</strain>
    </source>
</reference>
<accession>A0A6M3IGD9</accession>
<proteinExistence type="predicted"/>
<dbReference type="InterPro" id="IPR018775">
    <property type="entry name" value="RlaP"/>
</dbReference>
<organism evidence="1">
    <name type="scientific">viral metagenome</name>
    <dbReference type="NCBI Taxonomy" id="1070528"/>
    <lineage>
        <taxon>unclassified sequences</taxon>
        <taxon>metagenomes</taxon>
        <taxon>organismal metagenomes</taxon>
    </lineage>
</organism>
<keyword evidence="1" id="KW-0808">Transferase</keyword>